<keyword evidence="3" id="KW-0804">Transcription</keyword>
<evidence type="ECO:0000313" key="6">
    <source>
        <dbReference type="EMBL" id="SDX25541.1"/>
    </source>
</evidence>
<dbReference type="STRING" id="985054.SAMN05444358_10471"/>
<dbReference type="RefSeq" id="WP_074737199.1">
    <property type="nucleotide sequence ID" value="NZ_FNNP01000004.1"/>
</dbReference>
<dbReference type="GO" id="GO:0045892">
    <property type="term" value="P:negative regulation of DNA-templated transcription"/>
    <property type="evidence" value="ECO:0007669"/>
    <property type="project" value="TreeGrafter"/>
</dbReference>
<gene>
    <name evidence="6" type="ORF">SAMN05444358_10471</name>
</gene>
<reference evidence="7" key="1">
    <citation type="submission" date="2016-10" db="EMBL/GenBank/DDBJ databases">
        <authorList>
            <person name="Varghese N."/>
            <person name="Submissions S."/>
        </authorList>
    </citation>
    <scope>NUCLEOTIDE SEQUENCE [LARGE SCALE GENOMIC DNA]</scope>
    <source>
        <strain evidence="7">DSM 27839</strain>
    </source>
</reference>
<dbReference type="SMART" id="SM00346">
    <property type="entry name" value="HTH_ICLR"/>
    <property type="match status" value="1"/>
</dbReference>
<evidence type="ECO:0000313" key="7">
    <source>
        <dbReference type="Proteomes" id="UP000183400"/>
    </source>
</evidence>
<dbReference type="InterPro" id="IPR036390">
    <property type="entry name" value="WH_DNA-bd_sf"/>
</dbReference>
<feature type="domain" description="IclR-ED" evidence="5">
    <location>
        <begin position="76"/>
        <end position="259"/>
    </location>
</feature>
<dbReference type="GO" id="GO:0003700">
    <property type="term" value="F:DNA-binding transcription factor activity"/>
    <property type="evidence" value="ECO:0007669"/>
    <property type="project" value="TreeGrafter"/>
</dbReference>
<dbReference type="InterPro" id="IPR014757">
    <property type="entry name" value="Tscrpt_reg_IclR_C"/>
</dbReference>
<feature type="domain" description="HTH iclR-type" evidence="4">
    <location>
        <begin position="13"/>
        <end position="75"/>
    </location>
</feature>
<dbReference type="AlphaFoldDB" id="A0A1H3A7W3"/>
<proteinExistence type="predicted"/>
<dbReference type="PROSITE" id="PS51077">
    <property type="entry name" value="HTH_ICLR"/>
    <property type="match status" value="1"/>
</dbReference>
<dbReference type="PANTHER" id="PTHR30136">
    <property type="entry name" value="HELIX-TURN-HELIX TRANSCRIPTIONAL REGULATOR, ICLR FAMILY"/>
    <property type="match status" value="1"/>
</dbReference>
<accession>A0A1H3A7W3</accession>
<dbReference type="InterPro" id="IPR005471">
    <property type="entry name" value="Tscrpt_reg_IclR_N"/>
</dbReference>
<dbReference type="InterPro" id="IPR050707">
    <property type="entry name" value="HTH_MetabolicPath_Reg"/>
</dbReference>
<evidence type="ECO:0000256" key="2">
    <source>
        <dbReference type="ARBA" id="ARBA00023125"/>
    </source>
</evidence>
<protein>
    <submittedName>
        <fullName evidence="6">Transcriptional regulator, IclR family</fullName>
    </submittedName>
</protein>
<dbReference type="Pfam" id="PF01614">
    <property type="entry name" value="IclR_C"/>
    <property type="match status" value="1"/>
</dbReference>
<evidence type="ECO:0000256" key="1">
    <source>
        <dbReference type="ARBA" id="ARBA00023015"/>
    </source>
</evidence>
<dbReference type="InterPro" id="IPR029016">
    <property type="entry name" value="GAF-like_dom_sf"/>
</dbReference>
<dbReference type="Pfam" id="PF09339">
    <property type="entry name" value="HTH_IclR"/>
    <property type="match status" value="1"/>
</dbReference>
<dbReference type="PANTHER" id="PTHR30136:SF24">
    <property type="entry name" value="HTH-TYPE TRANSCRIPTIONAL REPRESSOR ALLR"/>
    <property type="match status" value="1"/>
</dbReference>
<dbReference type="Gene3D" id="3.30.450.40">
    <property type="match status" value="1"/>
</dbReference>
<evidence type="ECO:0000259" key="5">
    <source>
        <dbReference type="PROSITE" id="PS51078"/>
    </source>
</evidence>
<dbReference type="Gene3D" id="1.10.10.10">
    <property type="entry name" value="Winged helix-like DNA-binding domain superfamily/Winged helix DNA-binding domain"/>
    <property type="match status" value="1"/>
</dbReference>
<dbReference type="Proteomes" id="UP000183400">
    <property type="component" value="Unassembled WGS sequence"/>
</dbReference>
<dbReference type="EMBL" id="FNNP01000004">
    <property type="protein sequence ID" value="SDX25541.1"/>
    <property type="molecule type" value="Genomic_DNA"/>
</dbReference>
<dbReference type="SUPFAM" id="SSF46785">
    <property type="entry name" value="Winged helix' DNA-binding domain"/>
    <property type="match status" value="1"/>
</dbReference>
<keyword evidence="2" id="KW-0238">DNA-binding</keyword>
<dbReference type="SUPFAM" id="SSF55781">
    <property type="entry name" value="GAF domain-like"/>
    <property type="match status" value="1"/>
</dbReference>
<dbReference type="OrthoDB" id="6057486at2"/>
<sequence length="259" mass="28257">MANADAPQKETQIPTNLRLLLILEEVAKRGVAVKPSDLIEALGLAKPTIHRLLQTAEGEGFLQRDLDGRSYGPGPRLRLLSVNTVSSEHLRTARLAILRGVADEIGETCNLAIPDREGMIYLDRVETKWPLRIQLPIGTQVPFHCTASGKMYLSTLRQNTLDGFLSAGKFNPNTESTITDPEALRVEVINIARRGYSTDDEEFMPGMTAVAVPVLDENNRLAATLSVHAPTQRHDLGGLTQFLSLLQVGATKISGLLTS</sequence>
<keyword evidence="1" id="KW-0805">Transcription regulation</keyword>
<dbReference type="PROSITE" id="PS51078">
    <property type="entry name" value="ICLR_ED"/>
    <property type="match status" value="1"/>
</dbReference>
<dbReference type="InterPro" id="IPR036388">
    <property type="entry name" value="WH-like_DNA-bd_sf"/>
</dbReference>
<dbReference type="GO" id="GO:0003677">
    <property type="term" value="F:DNA binding"/>
    <property type="evidence" value="ECO:0007669"/>
    <property type="project" value="UniProtKB-KW"/>
</dbReference>
<name>A0A1H3A7W3_9RHOB</name>
<evidence type="ECO:0000256" key="3">
    <source>
        <dbReference type="ARBA" id="ARBA00023163"/>
    </source>
</evidence>
<evidence type="ECO:0000259" key="4">
    <source>
        <dbReference type="PROSITE" id="PS51077"/>
    </source>
</evidence>
<keyword evidence="7" id="KW-1185">Reference proteome</keyword>
<organism evidence="6 7">
    <name type="scientific">Ruegeria halocynthiae</name>
    <dbReference type="NCBI Taxonomy" id="985054"/>
    <lineage>
        <taxon>Bacteria</taxon>
        <taxon>Pseudomonadati</taxon>
        <taxon>Pseudomonadota</taxon>
        <taxon>Alphaproteobacteria</taxon>
        <taxon>Rhodobacterales</taxon>
        <taxon>Roseobacteraceae</taxon>
        <taxon>Ruegeria</taxon>
    </lineage>
</organism>